<evidence type="ECO:0000256" key="4">
    <source>
        <dbReference type="ARBA" id="ARBA00022643"/>
    </source>
</evidence>
<dbReference type="PANTHER" id="PTHR43665:SF1">
    <property type="entry name" value="ISOPENTENYL-DIPHOSPHATE DELTA-ISOMERASE"/>
    <property type="match status" value="1"/>
</dbReference>
<dbReference type="GO" id="GO:0004452">
    <property type="term" value="F:isopentenyl-diphosphate delta-isomerase activity"/>
    <property type="evidence" value="ECO:0007669"/>
    <property type="project" value="UniProtKB-UniRule"/>
</dbReference>
<dbReference type="GO" id="GO:0005737">
    <property type="term" value="C:cytoplasm"/>
    <property type="evidence" value="ECO:0007669"/>
    <property type="project" value="UniProtKB-SubCell"/>
</dbReference>
<comment type="caution">
    <text evidence="11">Lacks conserved residue(s) required for the propagation of feature annotation.</text>
</comment>
<dbReference type="EC" id="5.3.3.2" evidence="11"/>
<dbReference type="NCBIfam" id="TIGR02151">
    <property type="entry name" value="IPP_isom_2"/>
    <property type="match status" value="1"/>
</dbReference>
<evidence type="ECO:0000259" key="13">
    <source>
        <dbReference type="Pfam" id="PF01070"/>
    </source>
</evidence>
<keyword evidence="15" id="KW-1185">Reference proteome</keyword>
<dbReference type="SUPFAM" id="SSF51395">
    <property type="entry name" value="FMN-linked oxidoreductases"/>
    <property type="match status" value="1"/>
</dbReference>
<reference evidence="14 15" key="1">
    <citation type="submission" date="2017-05" db="EMBL/GenBank/DDBJ databases">
        <title>Functional genome analysis of Paenibacillus pasadenensis strain R16: insights on endophytic life style and antifungal activity.</title>
        <authorList>
            <person name="Passera A."/>
            <person name="Marcolungo L."/>
            <person name="Casati P."/>
            <person name="Brasca M."/>
            <person name="Quaglino F."/>
            <person name="Delledonne M."/>
        </authorList>
    </citation>
    <scope>NUCLEOTIDE SEQUENCE [LARGE SCALE GENOMIC DNA]</scope>
    <source>
        <strain evidence="14 15">R16</strain>
    </source>
</reference>
<evidence type="ECO:0000313" key="14">
    <source>
        <dbReference type="EMBL" id="PLT46979.1"/>
    </source>
</evidence>
<organism evidence="14 15">
    <name type="scientific">Paenibacillus pasadenensis</name>
    <dbReference type="NCBI Taxonomy" id="217090"/>
    <lineage>
        <taxon>Bacteria</taxon>
        <taxon>Bacillati</taxon>
        <taxon>Bacillota</taxon>
        <taxon>Bacilli</taxon>
        <taxon>Bacillales</taxon>
        <taxon>Paenibacillaceae</taxon>
        <taxon>Paenibacillus</taxon>
    </lineage>
</organism>
<dbReference type="Gene3D" id="3.20.20.70">
    <property type="entry name" value="Aldolase class I"/>
    <property type="match status" value="1"/>
</dbReference>
<dbReference type="SMART" id="SM01240">
    <property type="entry name" value="IMPDH"/>
    <property type="match status" value="1"/>
</dbReference>
<dbReference type="AlphaFoldDB" id="A0A2N5N9H1"/>
<dbReference type="GO" id="GO:0016491">
    <property type="term" value="F:oxidoreductase activity"/>
    <property type="evidence" value="ECO:0007669"/>
    <property type="project" value="InterPro"/>
</dbReference>
<accession>A0A2N5N9H1</accession>
<evidence type="ECO:0000313" key="15">
    <source>
        <dbReference type="Proteomes" id="UP000234789"/>
    </source>
</evidence>
<feature type="binding site" evidence="11">
    <location>
        <position position="79"/>
    </location>
    <ligand>
        <name>FMN</name>
        <dbReference type="ChEBI" id="CHEBI:58210"/>
    </ligand>
</feature>
<dbReference type="PANTHER" id="PTHR43665">
    <property type="entry name" value="ISOPENTENYL-DIPHOSPHATE DELTA-ISOMERASE"/>
    <property type="match status" value="1"/>
</dbReference>
<feature type="binding site" evidence="11">
    <location>
        <position position="110"/>
    </location>
    <ligand>
        <name>FMN</name>
        <dbReference type="ChEBI" id="CHEBI:58210"/>
    </ligand>
</feature>
<evidence type="ECO:0000256" key="10">
    <source>
        <dbReference type="ARBA" id="ARBA00025810"/>
    </source>
</evidence>
<evidence type="ECO:0000256" key="3">
    <source>
        <dbReference type="ARBA" id="ARBA00022630"/>
    </source>
</evidence>
<keyword evidence="9 11" id="KW-0413">Isomerase</keyword>
<keyword evidence="2 11" id="KW-0963">Cytoplasm</keyword>
<dbReference type="PIRSF" id="PIRSF003314">
    <property type="entry name" value="IPP_isomerase"/>
    <property type="match status" value="1"/>
</dbReference>
<dbReference type="InterPro" id="IPR000262">
    <property type="entry name" value="FMN-dep_DH"/>
</dbReference>
<evidence type="ECO:0000256" key="2">
    <source>
        <dbReference type="ARBA" id="ARBA00022490"/>
    </source>
</evidence>
<comment type="catalytic activity">
    <reaction evidence="11">
        <text>isopentenyl diphosphate = dimethylallyl diphosphate</text>
        <dbReference type="Rhea" id="RHEA:23284"/>
        <dbReference type="ChEBI" id="CHEBI:57623"/>
        <dbReference type="ChEBI" id="CHEBI:128769"/>
        <dbReference type="EC" id="5.3.3.2"/>
    </reaction>
</comment>
<proteinExistence type="inferred from homology"/>
<gene>
    <name evidence="11" type="primary">fni</name>
    <name evidence="14" type="ORF">B8V81_1203</name>
</gene>
<keyword evidence="3 11" id="KW-0285">Flavoprotein</keyword>
<evidence type="ECO:0000256" key="1">
    <source>
        <dbReference type="ARBA" id="ARBA00001917"/>
    </source>
</evidence>
<comment type="function">
    <text evidence="11">Involved in the biosynthesis of isoprenoids. Catalyzes the 1,3-allylic rearrangement of the homoallylic substrate isopentenyl (IPP) to its allylic isomer, dimethylallyl diphosphate (DMAPP).</text>
</comment>
<evidence type="ECO:0000256" key="6">
    <source>
        <dbReference type="ARBA" id="ARBA00022842"/>
    </source>
</evidence>
<feature type="binding site" evidence="11">
    <location>
        <begin position="110"/>
        <end position="112"/>
    </location>
    <ligand>
        <name>substrate</name>
    </ligand>
</feature>
<evidence type="ECO:0000256" key="9">
    <source>
        <dbReference type="ARBA" id="ARBA00023235"/>
    </source>
</evidence>
<dbReference type="HAMAP" id="MF_00354">
    <property type="entry name" value="Idi_2"/>
    <property type="match status" value="1"/>
</dbReference>
<evidence type="ECO:0000256" key="12">
    <source>
        <dbReference type="SAM" id="MobiDB-lite"/>
    </source>
</evidence>
<feature type="domain" description="FMN-dependent dehydrogenase" evidence="13">
    <location>
        <begin position="191"/>
        <end position="351"/>
    </location>
</feature>
<feature type="binding site" evidence="11">
    <location>
        <position position="235"/>
    </location>
    <ligand>
        <name>FMN</name>
        <dbReference type="ChEBI" id="CHEBI:58210"/>
    </ligand>
</feature>
<comment type="cofactor">
    <cofactor evidence="11">
        <name>Mg(2+)</name>
        <dbReference type="ChEBI" id="CHEBI:18420"/>
    </cofactor>
</comment>
<keyword evidence="5 11" id="KW-0479">Metal-binding</keyword>
<feature type="binding site" evidence="11">
    <location>
        <begin position="285"/>
        <end position="287"/>
    </location>
    <ligand>
        <name>FMN</name>
        <dbReference type="ChEBI" id="CHEBI:58210"/>
    </ligand>
</feature>
<evidence type="ECO:0000256" key="11">
    <source>
        <dbReference type="HAMAP-Rule" id="MF_00354"/>
    </source>
</evidence>
<dbReference type="GO" id="GO:0070402">
    <property type="term" value="F:NADPH binding"/>
    <property type="evidence" value="ECO:0007669"/>
    <property type="project" value="UniProtKB-UniRule"/>
</dbReference>
<keyword evidence="7 11" id="KW-0521">NADP</keyword>
<evidence type="ECO:0000256" key="7">
    <source>
        <dbReference type="ARBA" id="ARBA00022857"/>
    </source>
</evidence>
<dbReference type="InterPro" id="IPR011179">
    <property type="entry name" value="IPdP_isomerase"/>
</dbReference>
<comment type="caution">
    <text evidence="14">The sequence shown here is derived from an EMBL/GenBank/DDBJ whole genome shotgun (WGS) entry which is preliminary data.</text>
</comment>
<comment type="cofactor">
    <cofactor evidence="1 11">
        <name>FMN</name>
        <dbReference type="ChEBI" id="CHEBI:58210"/>
    </cofactor>
</comment>
<comment type="cofactor">
    <cofactor evidence="11">
        <name>NADPH</name>
        <dbReference type="ChEBI" id="CHEBI:57783"/>
    </cofactor>
</comment>
<keyword evidence="4 11" id="KW-0288">FMN</keyword>
<feature type="binding site" evidence="11">
    <location>
        <position position="138"/>
    </location>
    <ligand>
        <name>FMN</name>
        <dbReference type="ChEBI" id="CHEBI:58210"/>
    </ligand>
</feature>
<protein>
    <recommendedName>
        <fullName evidence="11">Isopentenyl-diphosphate delta-isomerase</fullName>
        <shortName evidence="11">IPP isomerase</shortName>
        <ecNumber evidence="11">5.3.3.2</ecNumber>
    </recommendedName>
    <alternativeName>
        <fullName evidence="11">Isopentenyl diphosphate:dimethylallyl diphosphate isomerase</fullName>
    </alternativeName>
    <alternativeName>
        <fullName evidence="11">Isopentenyl pyrophosphate isomerase</fullName>
    </alternativeName>
    <alternativeName>
        <fullName evidence="11">Type 2 isopentenyl diphosphate isomerase</fullName>
        <shortName evidence="11">IDI-2</shortName>
    </alternativeName>
</protein>
<feature type="binding site" evidence="11">
    <location>
        <position position="174"/>
    </location>
    <ligand>
        <name>Mg(2+)</name>
        <dbReference type="ChEBI" id="CHEBI:18420"/>
    </ligand>
</feature>
<dbReference type="GO" id="GO:0008299">
    <property type="term" value="P:isoprenoid biosynthetic process"/>
    <property type="evidence" value="ECO:0007669"/>
    <property type="project" value="UniProtKB-UniRule"/>
</dbReference>
<evidence type="ECO:0000256" key="5">
    <source>
        <dbReference type="ARBA" id="ARBA00022723"/>
    </source>
</evidence>
<dbReference type="EMBL" id="NFEZ01000003">
    <property type="protein sequence ID" value="PLT46979.1"/>
    <property type="molecule type" value="Genomic_DNA"/>
</dbReference>
<dbReference type="GO" id="GO:0000287">
    <property type="term" value="F:magnesium ion binding"/>
    <property type="evidence" value="ECO:0007669"/>
    <property type="project" value="UniProtKB-UniRule"/>
</dbReference>
<dbReference type="Proteomes" id="UP000234789">
    <property type="component" value="Unassembled WGS sequence"/>
</dbReference>
<comment type="subcellular location">
    <subcellularLocation>
        <location evidence="11">Cytoplasm</location>
    </subcellularLocation>
</comment>
<dbReference type="InterPro" id="IPR013785">
    <property type="entry name" value="Aldolase_TIM"/>
</dbReference>
<feature type="binding site" evidence="11">
    <location>
        <begin position="20"/>
        <end position="21"/>
    </location>
    <ligand>
        <name>substrate</name>
    </ligand>
</feature>
<feature type="binding site" evidence="11">
    <location>
        <position position="173"/>
    </location>
    <ligand>
        <name>substrate</name>
    </ligand>
</feature>
<dbReference type="Pfam" id="PF01070">
    <property type="entry name" value="FMN_dh"/>
    <property type="match status" value="1"/>
</dbReference>
<feature type="region of interest" description="Disordered" evidence="12">
    <location>
        <begin position="1"/>
        <end position="21"/>
    </location>
</feature>
<comment type="similarity">
    <text evidence="11">Belongs to the IPP isomerase type 2 family.</text>
</comment>
<feature type="binding site" evidence="11">
    <location>
        <position position="205"/>
    </location>
    <ligand>
        <name>FMN</name>
        <dbReference type="ChEBI" id="CHEBI:58210"/>
    </ligand>
</feature>
<keyword evidence="6 11" id="KW-0460">Magnesium</keyword>
<feature type="binding site" evidence="11">
    <location>
        <begin position="80"/>
        <end position="82"/>
    </location>
    <ligand>
        <name>FMN</name>
        <dbReference type="ChEBI" id="CHEBI:58210"/>
    </ligand>
</feature>
<dbReference type="GO" id="GO:0010181">
    <property type="term" value="F:FMN binding"/>
    <property type="evidence" value="ECO:0007669"/>
    <property type="project" value="UniProtKB-UniRule"/>
</dbReference>
<comment type="subunit">
    <text evidence="10 11">Homooctamer. Dimer of tetramers.</text>
</comment>
<evidence type="ECO:0000256" key="8">
    <source>
        <dbReference type="ARBA" id="ARBA00023229"/>
    </source>
</evidence>
<sequence length="360" mass="38280">MGNAMTEPYRQPGGEDTGSRKAEHIRICLEEQVESRSSGGAGFDRYRFEHEALPELDWQEVDLSASWLGRKLKAPLLVSSMTGGTDEAGRINRGLAEAAQARGWAIGLGSMRAAWEKPELAASFEIRRDAPDVPIIANVGAVQLNYGLDADACRRLVELAEADALVLHLNALQEVFQPEGDTNFRGLLRLIETVCRSSGVPVGVKEVGWGLSAATAERLADAGAAFIDCAGAGGTSWSQVERHRARSRLHAEAADAFADWGIPTAECVPAIRLRLPQATLIASGGLRSGVDAAKAIALGADLAGFGRLLLPDAASGGDAARNISARMEQIEFELRTAMFASGSGTLRELAQGDKLKPVRL</sequence>
<name>A0A2N5N9H1_9BACL</name>
<dbReference type="CDD" id="cd02811">
    <property type="entry name" value="IDI-2_FMN"/>
    <property type="match status" value="1"/>
</dbReference>
<keyword evidence="8 11" id="KW-0414">Isoprene biosynthesis</keyword>